<dbReference type="GO" id="GO:0005634">
    <property type="term" value="C:nucleus"/>
    <property type="evidence" value="ECO:0007669"/>
    <property type="project" value="TreeGrafter"/>
</dbReference>
<dbReference type="InterPro" id="IPR050863">
    <property type="entry name" value="CenT-Element_Derived"/>
</dbReference>
<feature type="compositionally biased region" description="Low complexity" evidence="2">
    <location>
        <begin position="105"/>
        <end position="114"/>
    </location>
</feature>
<accession>A0A2X0NCI7</accession>
<dbReference type="OrthoDB" id="162969at2759"/>
<keyword evidence="5" id="KW-1185">Reference proteome</keyword>
<evidence type="ECO:0000313" key="4">
    <source>
        <dbReference type="EMBL" id="SCZ94835.1"/>
    </source>
</evidence>
<dbReference type="PROSITE" id="PS51253">
    <property type="entry name" value="HTH_CENPB"/>
    <property type="match status" value="1"/>
</dbReference>
<sequence length="541" mass="61579">MVSFPSRSLRIVMVNSPPILNSPPIAPNGTRIASTWSNSKGMDLSHHLLMMSVAPSQPPLKPCREESGARAAANEVTMLDLTSSPPKKSPTKRIPQALSRHTKGSTSASTSSQKAKPKPQKLGPKAKGAATTAQIVKVLDYQKRHKLTLTATVKYFNNSPNHRDIPILSQPKLTQWRKKENEHRALLSGQGSMRRNNSVMHPNLGKALAIWCTQALEQNTTITTDVLRLKGQQLADKLEIRDFAFSNGWLQGFKKRHNLRSYKFHGEGEKVDAKTLEEERKRVVDLKNKYDPSDIFNMDETSRFYAMRPSTGLARNGRNGVKMNKTRITFAFTVNADGSERLPPFIIGSAAKPRSFNEKPASYYNHYYRANKKAWMTGELYVEWLKARDLELRSKGRKVQLWLDNFSGHTRDVGSITNIEVHYFAPNMTSRIQPLDQGIIANFKANYRRRFIRNAIARFDDGQTGDDIYAIDQLRTMNLARQAWNDIRPETIANCWRHAQILSDRKNKGSTDHTPLPNGRGPSRWRSRHHQRDERFEDGER</sequence>
<name>A0A2X0NCI7_9BASI</name>
<feature type="region of interest" description="Disordered" evidence="2">
    <location>
        <begin position="504"/>
        <end position="541"/>
    </location>
</feature>
<dbReference type="Pfam" id="PF03184">
    <property type="entry name" value="DDE_1"/>
    <property type="match status" value="1"/>
</dbReference>
<reference evidence="5" key="1">
    <citation type="submission" date="2016-10" db="EMBL/GenBank/DDBJ databases">
        <authorList>
            <person name="Jeantristanb JTB J.-T."/>
            <person name="Ricardo R."/>
        </authorList>
    </citation>
    <scope>NUCLEOTIDE SEQUENCE [LARGE SCALE GENOMIC DNA]</scope>
</reference>
<keyword evidence="1" id="KW-0238">DNA-binding</keyword>
<dbReference type="InterPro" id="IPR009057">
    <property type="entry name" value="Homeodomain-like_sf"/>
</dbReference>
<dbReference type="AlphaFoldDB" id="A0A2X0NCI7"/>
<feature type="region of interest" description="Disordered" evidence="2">
    <location>
        <begin position="76"/>
        <end position="129"/>
    </location>
</feature>
<evidence type="ECO:0000259" key="3">
    <source>
        <dbReference type="PROSITE" id="PS51253"/>
    </source>
</evidence>
<evidence type="ECO:0000256" key="1">
    <source>
        <dbReference type="ARBA" id="ARBA00023125"/>
    </source>
</evidence>
<dbReference type="GO" id="GO:0003677">
    <property type="term" value="F:DNA binding"/>
    <property type="evidence" value="ECO:0007669"/>
    <property type="project" value="UniProtKB-KW"/>
</dbReference>
<gene>
    <name evidence="4" type="ORF">BZ3500_MVSOF-1268-A1-R1_CHR12-1G03689</name>
</gene>
<dbReference type="Gene3D" id="1.10.10.60">
    <property type="entry name" value="Homeodomain-like"/>
    <property type="match status" value="1"/>
</dbReference>
<feature type="domain" description="HTH CENPB-type" evidence="3">
    <location>
        <begin position="192"/>
        <end position="263"/>
    </location>
</feature>
<dbReference type="InterPro" id="IPR006600">
    <property type="entry name" value="HTH_CenpB_DNA-bd_dom"/>
</dbReference>
<dbReference type="PANTHER" id="PTHR19303:SF73">
    <property type="entry name" value="PROTEIN PDC2"/>
    <property type="match status" value="1"/>
</dbReference>
<evidence type="ECO:0000256" key="2">
    <source>
        <dbReference type="SAM" id="MobiDB-lite"/>
    </source>
</evidence>
<proteinExistence type="predicted"/>
<organism evidence="4 5">
    <name type="scientific">Microbotryum saponariae</name>
    <dbReference type="NCBI Taxonomy" id="289078"/>
    <lineage>
        <taxon>Eukaryota</taxon>
        <taxon>Fungi</taxon>
        <taxon>Dikarya</taxon>
        <taxon>Basidiomycota</taxon>
        <taxon>Pucciniomycotina</taxon>
        <taxon>Microbotryomycetes</taxon>
        <taxon>Microbotryales</taxon>
        <taxon>Microbotryaceae</taxon>
        <taxon>Microbotryum</taxon>
    </lineage>
</organism>
<dbReference type="STRING" id="289078.A0A2X0NCI7"/>
<dbReference type="EMBL" id="FMWP01000054">
    <property type="protein sequence ID" value="SCZ94835.1"/>
    <property type="molecule type" value="Genomic_DNA"/>
</dbReference>
<dbReference type="InterPro" id="IPR004875">
    <property type="entry name" value="DDE_SF_endonuclease_dom"/>
</dbReference>
<protein>
    <submittedName>
        <fullName evidence="4">BZ3500_MvSof-1268-A1-R1_Chr12-1g03689 protein</fullName>
    </submittedName>
</protein>
<dbReference type="SUPFAM" id="SSF46689">
    <property type="entry name" value="Homeodomain-like"/>
    <property type="match status" value="1"/>
</dbReference>
<dbReference type="PANTHER" id="PTHR19303">
    <property type="entry name" value="TRANSPOSON"/>
    <property type="match status" value="1"/>
</dbReference>
<dbReference type="SMART" id="SM00674">
    <property type="entry name" value="CENPB"/>
    <property type="match status" value="1"/>
</dbReference>
<dbReference type="Pfam" id="PF03221">
    <property type="entry name" value="HTH_Tnp_Tc5"/>
    <property type="match status" value="1"/>
</dbReference>
<evidence type="ECO:0000313" key="5">
    <source>
        <dbReference type="Proteomes" id="UP000249723"/>
    </source>
</evidence>
<dbReference type="Proteomes" id="UP000249723">
    <property type="component" value="Unassembled WGS sequence"/>
</dbReference>